<feature type="domain" description="Metallo-beta-lactamase" evidence="3">
    <location>
        <begin position="33"/>
        <end position="222"/>
    </location>
</feature>
<dbReference type="CDD" id="cd07724">
    <property type="entry name" value="POD-like_MBL-fold"/>
    <property type="match status" value="1"/>
</dbReference>
<protein>
    <submittedName>
        <fullName evidence="4">MBL fold metallo-hydrolase</fullName>
    </submittedName>
</protein>
<dbReference type="InterPro" id="IPR044528">
    <property type="entry name" value="POD-like_MBL-fold"/>
</dbReference>
<keyword evidence="5" id="KW-1185">Reference proteome</keyword>
<dbReference type="InterPro" id="IPR036866">
    <property type="entry name" value="RibonucZ/Hydroxyglut_hydro"/>
</dbReference>
<evidence type="ECO:0000259" key="3">
    <source>
        <dbReference type="SMART" id="SM00849"/>
    </source>
</evidence>
<sequence length="305" mass="34028">MTNLKLEQPVVRHSPSTGNGSPDVWGIYEPDTGSIQYICADPTTKKAALIDVVWNFDPRNYRFTTDSMDQVLDLVKAEGLTVEWVLDTHPHADHVMASAKLKERTGAPNAIGEKIAEISGIWADIYNLPDAFDPKRDFDRLFAEGEVFQLGDLDVRVMLSPGHTLGSVTYVCGDAAFTHDTLMQPDVGTSRADFPGGNSAELWQSIQTILALPPSTRLFVGHDYGTKDRDQPMWEATVAEHRANNRHVKDGTERDEWIRIRDERDATLPLPDRILAALQINLRGGRLPQAEDDGHSYLKLPANRF</sequence>
<evidence type="ECO:0000313" key="4">
    <source>
        <dbReference type="EMBL" id="MDS9469021.1"/>
    </source>
</evidence>
<dbReference type="PANTHER" id="PTHR43084">
    <property type="entry name" value="PERSULFIDE DIOXYGENASE ETHE1"/>
    <property type="match status" value="1"/>
</dbReference>
<reference evidence="5" key="1">
    <citation type="submission" date="2023-07" db="EMBL/GenBank/DDBJ databases">
        <title>Paracoccus sp. MBLB3053 whole genome sequence.</title>
        <authorList>
            <person name="Hwang C.Y."/>
            <person name="Cho E.-S."/>
            <person name="Seo M.-J."/>
        </authorList>
    </citation>
    <scope>NUCLEOTIDE SEQUENCE [LARGE SCALE GENOMIC DNA]</scope>
    <source>
        <strain evidence="5">MBLB3053</strain>
    </source>
</reference>
<gene>
    <name evidence="4" type="ORF">RGQ15_15755</name>
</gene>
<dbReference type="Pfam" id="PF00753">
    <property type="entry name" value="Lactamase_B"/>
    <property type="match status" value="1"/>
</dbReference>
<dbReference type="InterPro" id="IPR051682">
    <property type="entry name" value="Mito_Persulfide_Diox"/>
</dbReference>
<feature type="region of interest" description="Disordered" evidence="2">
    <location>
        <begin position="1"/>
        <end position="23"/>
    </location>
</feature>
<dbReference type="PANTHER" id="PTHR43084:SF1">
    <property type="entry name" value="PERSULFIDE DIOXYGENASE ETHE1, MITOCHONDRIAL"/>
    <property type="match status" value="1"/>
</dbReference>
<accession>A0ABU2HVE6</accession>
<name>A0ABU2HVE6_9RHOB</name>
<dbReference type="RefSeq" id="WP_311161521.1">
    <property type="nucleotide sequence ID" value="NZ_JAVQLW010000002.1"/>
</dbReference>
<keyword evidence="1" id="KW-0479">Metal-binding</keyword>
<dbReference type="EMBL" id="JAVQLW010000002">
    <property type="protein sequence ID" value="MDS9469021.1"/>
    <property type="molecule type" value="Genomic_DNA"/>
</dbReference>
<dbReference type="Proteomes" id="UP001269144">
    <property type="component" value="Unassembled WGS sequence"/>
</dbReference>
<comment type="caution">
    <text evidence="4">The sequence shown here is derived from an EMBL/GenBank/DDBJ whole genome shotgun (WGS) entry which is preliminary data.</text>
</comment>
<evidence type="ECO:0000313" key="5">
    <source>
        <dbReference type="Proteomes" id="UP001269144"/>
    </source>
</evidence>
<organism evidence="4 5">
    <name type="scientific">Paracoccus aurantius</name>
    <dbReference type="NCBI Taxonomy" id="3073814"/>
    <lineage>
        <taxon>Bacteria</taxon>
        <taxon>Pseudomonadati</taxon>
        <taxon>Pseudomonadota</taxon>
        <taxon>Alphaproteobacteria</taxon>
        <taxon>Rhodobacterales</taxon>
        <taxon>Paracoccaceae</taxon>
        <taxon>Paracoccus</taxon>
    </lineage>
</organism>
<dbReference type="SUPFAM" id="SSF56281">
    <property type="entry name" value="Metallo-hydrolase/oxidoreductase"/>
    <property type="match status" value="1"/>
</dbReference>
<dbReference type="InterPro" id="IPR001279">
    <property type="entry name" value="Metallo-B-lactamas"/>
</dbReference>
<dbReference type="Gene3D" id="3.60.15.10">
    <property type="entry name" value="Ribonuclease Z/Hydroxyacylglutathione hydrolase-like"/>
    <property type="match status" value="1"/>
</dbReference>
<evidence type="ECO:0000256" key="1">
    <source>
        <dbReference type="ARBA" id="ARBA00022723"/>
    </source>
</evidence>
<dbReference type="SMART" id="SM00849">
    <property type="entry name" value="Lactamase_B"/>
    <property type="match status" value="1"/>
</dbReference>
<evidence type="ECO:0000256" key="2">
    <source>
        <dbReference type="SAM" id="MobiDB-lite"/>
    </source>
</evidence>
<proteinExistence type="predicted"/>